<accession>A0A6J7GZE3</accession>
<sequence>MAAVVLDAIAAAAIDLAREAAETDAPEGTVGAHLGVAADAEGVVSHQFECLSSAYPGWRWSVTLIRAMDAQELTIAEVLLMPGPESLIAPAWVPWADRVQPGDLGVGDVLPHRVADPALVPGYTNLDDLEGVSSQSPLQPSQWELGLGRARVLSADALLEAANRWAEGDRGSQSSMAISAPGACSSCGYLVTIGGPLGQAFGLCAQELSPADGQVVALDFGCGAHSEATAVEPEPEEIRVDLDLVDLRTYEPPIIEEPVVEALVNEALVNEELVNEELVNEVVDAEAEVIEAEAVTEDDSAKSESE</sequence>
<protein>
    <submittedName>
        <fullName evidence="2">Unannotated protein</fullName>
    </submittedName>
</protein>
<dbReference type="InterPro" id="IPR021391">
    <property type="entry name" value="DUF3027"/>
</dbReference>
<evidence type="ECO:0000256" key="1">
    <source>
        <dbReference type="SAM" id="Coils"/>
    </source>
</evidence>
<evidence type="ECO:0000313" key="2">
    <source>
        <dbReference type="EMBL" id="CAB4909580.1"/>
    </source>
</evidence>
<dbReference type="EMBL" id="CAFBMR010000018">
    <property type="protein sequence ID" value="CAB4909580.1"/>
    <property type="molecule type" value="Genomic_DNA"/>
</dbReference>
<name>A0A6J7GZE3_9ZZZZ</name>
<organism evidence="2">
    <name type="scientific">freshwater metagenome</name>
    <dbReference type="NCBI Taxonomy" id="449393"/>
    <lineage>
        <taxon>unclassified sequences</taxon>
        <taxon>metagenomes</taxon>
        <taxon>ecological metagenomes</taxon>
    </lineage>
</organism>
<dbReference type="Pfam" id="PF11228">
    <property type="entry name" value="DUF3027"/>
    <property type="match status" value="1"/>
</dbReference>
<proteinExistence type="predicted"/>
<keyword evidence="1" id="KW-0175">Coiled coil</keyword>
<reference evidence="2" key="1">
    <citation type="submission" date="2020-05" db="EMBL/GenBank/DDBJ databases">
        <authorList>
            <person name="Chiriac C."/>
            <person name="Salcher M."/>
            <person name="Ghai R."/>
            <person name="Kavagutti S V."/>
        </authorList>
    </citation>
    <scope>NUCLEOTIDE SEQUENCE</scope>
</reference>
<feature type="coiled-coil region" evidence="1">
    <location>
        <begin position="268"/>
        <end position="295"/>
    </location>
</feature>
<dbReference type="AlphaFoldDB" id="A0A6J7GZE3"/>
<gene>
    <name evidence="2" type="ORF">UFOPK3610_00692</name>
</gene>